<comment type="caution">
    <text evidence="2">The sequence shown here is derived from an EMBL/GenBank/DDBJ whole genome shotgun (WGS) entry which is preliminary data.</text>
</comment>
<dbReference type="Pfam" id="PF00210">
    <property type="entry name" value="Ferritin"/>
    <property type="match status" value="1"/>
</dbReference>
<dbReference type="EMBL" id="CAJNOC010000331">
    <property type="protein sequence ID" value="CAF0746305.1"/>
    <property type="molecule type" value="Genomic_DNA"/>
</dbReference>
<evidence type="ECO:0000313" key="3">
    <source>
        <dbReference type="Proteomes" id="UP000663879"/>
    </source>
</evidence>
<dbReference type="GO" id="GO:0008199">
    <property type="term" value="F:ferric iron binding"/>
    <property type="evidence" value="ECO:0007669"/>
    <property type="project" value="InterPro"/>
</dbReference>
<protein>
    <recommendedName>
        <fullName evidence="1">Ferritin/DPS domain-containing protein</fullName>
    </recommendedName>
</protein>
<proteinExistence type="predicted"/>
<feature type="domain" description="Ferritin/DPS" evidence="1">
    <location>
        <begin position="13"/>
        <end position="130"/>
    </location>
</feature>
<evidence type="ECO:0000259" key="1">
    <source>
        <dbReference type="Pfam" id="PF00210"/>
    </source>
</evidence>
<dbReference type="InterPro" id="IPR008331">
    <property type="entry name" value="Ferritin_DPS_dom"/>
</dbReference>
<dbReference type="Gene3D" id="1.20.1260.10">
    <property type="match status" value="1"/>
</dbReference>
<sequence length="176" mass="20805">MSETHKQSVEYQLRRLVNYLRNFNEICKALSIYFRKEVEDNYGMADFYQWCSGDLLKSADKVNGYISKIGGNTKFEDIEPPQHINYGTPVQTMEYIHKEDSHLANLIQEIYNFAETNNDKDLMDFMHKELIIPLKAWNKSFDSVLPNLRSATPEVLSETFQRTFELMKKYRRDINV</sequence>
<dbReference type="InterPro" id="IPR009078">
    <property type="entry name" value="Ferritin-like_SF"/>
</dbReference>
<gene>
    <name evidence="2" type="ORF">OXX778_LOCUS3668</name>
</gene>
<dbReference type="InterPro" id="IPR012347">
    <property type="entry name" value="Ferritin-like"/>
</dbReference>
<dbReference type="Proteomes" id="UP000663879">
    <property type="component" value="Unassembled WGS sequence"/>
</dbReference>
<dbReference type="SUPFAM" id="SSF47240">
    <property type="entry name" value="Ferritin-like"/>
    <property type="match status" value="1"/>
</dbReference>
<name>A0A813NY85_9BILA</name>
<dbReference type="AlphaFoldDB" id="A0A813NY85"/>
<accession>A0A813NY85</accession>
<organism evidence="2 3">
    <name type="scientific">Brachionus calyciflorus</name>
    <dbReference type="NCBI Taxonomy" id="104777"/>
    <lineage>
        <taxon>Eukaryota</taxon>
        <taxon>Metazoa</taxon>
        <taxon>Spiralia</taxon>
        <taxon>Gnathifera</taxon>
        <taxon>Rotifera</taxon>
        <taxon>Eurotatoria</taxon>
        <taxon>Monogononta</taxon>
        <taxon>Pseudotrocha</taxon>
        <taxon>Ploima</taxon>
        <taxon>Brachionidae</taxon>
        <taxon>Brachionus</taxon>
    </lineage>
</organism>
<evidence type="ECO:0000313" key="2">
    <source>
        <dbReference type="EMBL" id="CAF0746305.1"/>
    </source>
</evidence>
<reference evidence="2" key="1">
    <citation type="submission" date="2021-02" db="EMBL/GenBank/DDBJ databases">
        <authorList>
            <person name="Nowell W R."/>
        </authorList>
    </citation>
    <scope>NUCLEOTIDE SEQUENCE</scope>
    <source>
        <strain evidence="2">Ploen Becks lab</strain>
    </source>
</reference>
<keyword evidence="3" id="KW-1185">Reference proteome</keyword>